<dbReference type="AlphaFoldDB" id="S8AQQ8"/>
<evidence type="ECO:0000256" key="4">
    <source>
        <dbReference type="ARBA" id="ARBA00023239"/>
    </source>
</evidence>
<reference evidence="6 7" key="1">
    <citation type="journal article" date="2013" name="PLoS ONE">
        <title>Genomic and secretomic analyses reveal unique features of the lignocellulolytic enzyme system of Penicillium decumbens.</title>
        <authorList>
            <person name="Liu G."/>
            <person name="Zhang L."/>
            <person name="Wei X."/>
            <person name="Zou G."/>
            <person name="Qin Y."/>
            <person name="Ma L."/>
            <person name="Li J."/>
            <person name="Zheng H."/>
            <person name="Wang S."/>
            <person name="Wang C."/>
            <person name="Xun L."/>
            <person name="Zhao G.-P."/>
            <person name="Zhou Z."/>
            <person name="Qu Y."/>
        </authorList>
    </citation>
    <scope>NUCLEOTIDE SEQUENCE [LARGE SCALE GENOMIC DNA]</scope>
    <source>
        <strain evidence="7">114-2 / CGMCC 5302</strain>
    </source>
</reference>
<dbReference type="Gene3D" id="3.30.1360.20">
    <property type="entry name" value="Transcriptional coactivator/pterin dehydratase"/>
    <property type="match status" value="1"/>
</dbReference>
<sequence>MYVRAMKCLSVIRPCTRIIPSSHITRLTSRPAFWNRSVILHQPRMASSTAEPRFAEGEDAAQLGPDMQSLLQQQGWALDADGMGITKTFHFKTYFKAVSFLNLIASESAAKRHHPTMTVRIGSVDVHWTTHHPRGLTQKDITLARHCDQGATLMGAVEAGDGMKCGSKP</sequence>
<dbReference type="PANTHER" id="PTHR12599:SF0">
    <property type="entry name" value="PTERIN-4-ALPHA-CARBINOLAMINE DEHYDRATASE"/>
    <property type="match status" value="1"/>
</dbReference>
<dbReference type="InterPro" id="IPR001533">
    <property type="entry name" value="Pterin_deHydtase"/>
</dbReference>
<gene>
    <name evidence="6" type="ORF">PDE_03249</name>
</gene>
<accession>S8AQQ8</accession>
<dbReference type="InterPro" id="IPR036428">
    <property type="entry name" value="PCD_sf"/>
</dbReference>
<dbReference type="PANTHER" id="PTHR12599">
    <property type="entry name" value="PTERIN-4-ALPHA-CARBINOLAMINE DEHYDRATASE"/>
    <property type="match status" value="1"/>
</dbReference>
<dbReference type="Pfam" id="PF01329">
    <property type="entry name" value="Pterin_4a"/>
    <property type="match status" value="1"/>
</dbReference>
<dbReference type="SUPFAM" id="SSF55248">
    <property type="entry name" value="PCD-like"/>
    <property type="match status" value="1"/>
</dbReference>
<name>S8AQQ8_PENO1</name>
<evidence type="ECO:0000313" key="7">
    <source>
        <dbReference type="Proteomes" id="UP000019376"/>
    </source>
</evidence>
<evidence type="ECO:0000256" key="3">
    <source>
        <dbReference type="ARBA" id="ARBA00013252"/>
    </source>
</evidence>
<dbReference type="OrthoDB" id="277398at2759"/>
<evidence type="ECO:0000313" key="6">
    <source>
        <dbReference type="EMBL" id="EPS28303.1"/>
    </source>
</evidence>
<keyword evidence="4" id="KW-0456">Lyase</keyword>
<dbReference type="HOGENOM" id="CLU_081974_1_1_1"/>
<dbReference type="CDD" id="cd00488">
    <property type="entry name" value="PCD_DCoH"/>
    <property type="match status" value="1"/>
</dbReference>
<organism evidence="6 7">
    <name type="scientific">Penicillium oxalicum (strain 114-2 / CGMCC 5302)</name>
    <name type="common">Penicillium decumbens</name>
    <dbReference type="NCBI Taxonomy" id="933388"/>
    <lineage>
        <taxon>Eukaryota</taxon>
        <taxon>Fungi</taxon>
        <taxon>Dikarya</taxon>
        <taxon>Ascomycota</taxon>
        <taxon>Pezizomycotina</taxon>
        <taxon>Eurotiomycetes</taxon>
        <taxon>Eurotiomycetidae</taxon>
        <taxon>Eurotiales</taxon>
        <taxon>Aspergillaceae</taxon>
        <taxon>Penicillium</taxon>
    </lineage>
</organism>
<protein>
    <recommendedName>
        <fullName evidence="3">4a-hydroxytetrahydrobiopterin dehydratase</fullName>
        <ecNumber evidence="3">4.2.1.96</ecNumber>
    </recommendedName>
    <alternativeName>
        <fullName evidence="5">4-alpha-hydroxy-tetrahydropterin dehydratase</fullName>
    </alternativeName>
</protein>
<evidence type="ECO:0000256" key="2">
    <source>
        <dbReference type="ARBA" id="ARBA00006472"/>
    </source>
</evidence>
<dbReference type="eggNOG" id="KOG4073">
    <property type="taxonomic scope" value="Eukaryota"/>
</dbReference>
<evidence type="ECO:0000256" key="5">
    <source>
        <dbReference type="ARBA" id="ARBA00030497"/>
    </source>
</evidence>
<dbReference type="EMBL" id="KB644410">
    <property type="protein sequence ID" value="EPS28303.1"/>
    <property type="molecule type" value="Genomic_DNA"/>
</dbReference>
<evidence type="ECO:0000256" key="1">
    <source>
        <dbReference type="ARBA" id="ARBA00001554"/>
    </source>
</evidence>
<dbReference type="EC" id="4.2.1.96" evidence="3"/>
<dbReference type="PhylomeDB" id="S8AQQ8"/>
<dbReference type="GO" id="GO:0006729">
    <property type="term" value="P:tetrahydrobiopterin biosynthetic process"/>
    <property type="evidence" value="ECO:0007669"/>
    <property type="project" value="InterPro"/>
</dbReference>
<proteinExistence type="inferred from homology"/>
<dbReference type="Proteomes" id="UP000019376">
    <property type="component" value="Unassembled WGS sequence"/>
</dbReference>
<comment type="catalytic activity">
    <reaction evidence="1">
        <text>(4aS,6R)-4a-hydroxy-L-erythro-5,6,7,8-tetrahydrobiopterin = (6R)-L-erythro-6,7-dihydrobiopterin + H2O</text>
        <dbReference type="Rhea" id="RHEA:11920"/>
        <dbReference type="ChEBI" id="CHEBI:15377"/>
        <dbReference type="ChEBI" id="CHEBI:15642"/>
        <dbReference type="ChEBI" id="CHEBI:43120"/>
        <dbReference type="EC" id="4.2.1.96"/>
    </reaction>
</comment>
<dbReference type="STRING" id="933388.S8AQQ8"/>
<dbReference type="GO" id="GO:0008124">
    <property type="term" value="F:4-alpha-hydroxytetrahydrobiopterin dehydratase activity"/>
    <property type="evidence" value="ECO:0007669"/>
    <property type="project" value="UniProtKB-EC"/>
</dbReference>
<comment type="similarity">
    <text evidence="2">Belongs to the pterin-4-alpha-carbinolamine dehydratase family.</text>
</comment>
<keyword evidence="7" id="KW-1185">Reference proteome</keyword>